<dbReference type="GO" id="GO:1990904">
    <property type="term" value="C:ribonucleoprotein complex"/>
    <property type="evidence" value="ECO:0007669"/>
    <property type="project" value="TreeGrafter"/>
</dbReference>
<evidence type="ECO:0008006" key="5">
    <source>
        <dbReference type="Google" id="ProtNLM"/>
    </source>
</evidence>
<protein>
    <recommendedName>
        <fullName evidence="5">Nuclear segregation protein Bfr1</fullName>
    </recommendedName>
</protein>
<name>A0A4T0NGU0_9BASI</name>
<feature type="compositionally biased region" description="Polar residues" evidence="2">
    <location>
        <begin position="311"/>
        <end position="321"/>
    </location>
</feature>
<keyword evidence="1" id="KW-0175">Coiled coil</keyword>
<dbReference type="InterPro" id="IPR039604">
    <property type="entry name" value="Bfr1"/>
</dbReference>
<feature type="coiled-coil region" evidence="1">
    <location>
        <begin position="15"/>
        <end position="42"/>
    </location>
</feature>
<evidence type="ECO:0000256" key="1">
    <source>
        <dbReference type="SAM" id="Coils"/>
    </source>
</evidence>
<reference evidence="3 4" key="1">
    <citation type="submission" date="2019-03" db="EMBL/GenBank/DDBJ databases">
        <title>Sequencing 25 genomes of Wallemia mellicola.</title>
        <authorList>
            <person name="Gostincar C."/>
        </authorList>
    </citation>
    <scope>NUCLEOTIDE SEQUENCE [LARGE SCALE GENOMIC DNA]</scope>
    <source>
        <strain evidence="3 4">EXF-1262</strain>
    </source>
</reference>
<dbReference type="AlphaFoldDB" id="A0A4T0NGU0"/>
<dbReference type="EMBL" id="SPRH01000070">
    <property type="protein sequence ID" value="TIB96123.1"/>
    <property type="molecule type" value="Genomic_DNA"/>
</dbReference>
<dbReference type="GO" id="GO:0008298">
    <property type="term" value="P:intracellular mRNA localization"/>
    <property type="evidence" value="ECO:0007669"/>
    <property type="project" value="TreeGrafter"/>
</dbReference>
<feature type="coiled-coil region" evidence="1">
    <location>
        <begin position="180"/>
        <end position="270"/>
    </location>
</feature>
<dbReference type="PANTHER" id="PTHR31027:SF2">
    <property type="entry name" value="LEBERCILIN DOMAIN-CONTAINING PROTEIN"/>
    <property type="match status" value="1"/>
</dbReference>
<dbReference type="PANTHER" id="PTHR31027">
    <property type="entry name" value="NUCLEAR SEGREGATION PROTEIN BFR1"/>
    <property type="match status" value="1"/>
</dbReference>
<dbReference type="Proteomes" id="UP000307169">
    <property type="component" value="Unassembled WGS sequence"/>
</dbReference>
<comment type="caution">
    <text evidence="3">The sequence shown here is derived from an EMBL/GenBank/DDBJ whole genome shotgun (WGS) entry which is preliminary data.</text>
</comment>
<accession>A0A4T0NGU0</accession>
<sequence length="439" mass="49509">MNRSKPDTTEYKNQQDAFKSQIEEIQLKLQAVRQKISNSSANGPAQERRKALFNELNELKLHQSGNNASRGKVIDRIRVLQDSMQKKLKDLQASKSKIPFKTVDAIDDRVTSLDGEIESGTLRLADEKRALQEISNLRRHRKVVEGFAQQQQAIDADRAQIDALKLHLDDPESKALNDKAEEIKKGLTQAKVEIDQAQASRQTLFDQRNKLQADLDAVYAEKREHNEKHRETMDAYYQKVNEDKARRAQRAKEEREIEEAQKAKVLAEQIREDAKLPAFEAQIQDCQTLIDQFARIGGLQTSSQAKEDDGQPSNGFGQHNIRQVEDQIPAGTVLKKKNQEDDDAYFVGGAKSKKKGGKKTAANGSSEDKLNVPLATLTALMGLSIPPPKSQSEIQTTVESLEIKKAWYEANQAKQTKENVEKAEKEIEKLFAKKKVEKA</sequence>
<dbReference type="GO" id="GO:0042175">
    <property type="term" value="C:nuclear outer membrane-endoplasmic reticulum membrane network"/>
    <property type="evidence" value="ECO:0007669"/>
    <property type="project" value="TreeGrafter"/>
</dbReference>
<dbReference type="GO" id="GO:0005783">
    <property type="term" value="C:endoplasmic reticulum"/>
    <property type="evidence" value="ECO:0007669"/>
    <property type="project" value="TreeGrafter"/>
</dbReference>
<evidence type="ECO:0000256" key="2">
    <source>
        <dbReference type="SAM" id="MobiDB-lite"/>
    </source>
</evidence>
<organism evidence="3 4">
    <name type="scientific">Wallemia mellicola</name>
    <dbReference type="NCBI Taxonomy" id="1708541"/>
    <lineage>
        <taxon>Eukaryota</taxon>
        <taxon>Fungi</taxon>
        <taxon>Dikarya</taxon>
        <taxon>Basidiomycota</taxon>
        <taxon>Wallemiomycotina</taxon>
        <taxon>Wallemiomycetes</taxon>
        <taxon>Wallemiales</taxon>
        <taxon>Wallemiaceae</taxon>
        <taxon>Wallemia</taxon>
    </lineage>
</organism>
<dbReference type="GO" id="GO:0003729">
    <property type="term" value="F:mRNA binding"/>
    <property type="evidence" value="ECO:0007669"/>
    <property type="project" value="TreeGrafter"/>
</dbReference>
<gene>
    <name evidence="3" type="ORF">E3Q17_03979</name>
</gene>
<evidence type="ECO:0000313" key="3">
    <source>
        <dbReference type="EMBL" id="TIB96123.1"/>
    </source>
</evidence>
<evidence type="ECO:0000313" key="4">
    <source>
        <dbReference type="Proteomes" id="UP000307169"/>
    </source>
</evidence>
<feature type="region of interest" description="Disordered" evidence="2">
    <location>
        <begin position="300"/>
        <end position="371"/>
    </location>
</feature>
<proteinExistence type="predicted"/>